<evidence type="ECO:0000256" key="4">
    <source>
        <dbReference type="ARBA" id="ARBA00022679"/>
    </source>
</evidence>
<dbReference type="InterPro" id="IPR044946">
    <property type="entry name" value="Restrct_endonuc_typeI_TRD_sf"/>
</dbReference>
<accession>A0A3D8JAX5</accession>
<dbReference type="Gene3D" id="3.90.220.20">
    <property type="entry name" value="DNA methylase specificity domains"/>
    <property type="match status" value="1"/>
</dbReference>
<dbReference type="GO" id="GO:0009307">
    <property type="term" value="P:DNA restriction-modification system"/>
    <property type="evidence" value="ECO:0007669"/>
    <property type="project" value="UniProtKB-KW"/>
</dbReference>
<dbReference type="GO" id="GO:0032259">
    <property type="term" value="P:methylation"/>
    <property type="evidence" value="ECO:0007669"/>
    <property type="project" value="UniProtKB-KW"/>
</dbReference>
<comment type="caution">
    <text evidence="10">The sequence shown here is derived from an EMBL/GenBank/DDBJ whole genome shotgun (WGS) entry which is preliminary data.</text>
</comment>
<dbReference type="InterPro" id="IPR051537">
    <property type="entry name" value="DNA_Adenine_Mtase"/>
</dbReference>
<dbReference type="GO" id="GO:0009007">
    <property type="term" value="F:site-specific DNA-methyltransferase (adenine-specific) activity"/>
    <property type="evidence" value="ECO:0007669"/>
    <property type="project" value="UniProtKB-EC"/>
</dbReference>
<evidence type="ECO:0000313" key="11">
    <source>
        <dbReference type="Proteomes" id="UP000256695"/>
    </source>
</evidence>
<evidence type="ECO:0000313" key="10">
    <source>
        <dbReference type="EMBL" id="RDU74673.1"/>
    </source>
</evidence>
<evidence type="ECO:0000256" key="8">
    <source>
        <dbReference type="ARBA" id="ARBA00047942"/>
    </source>
</evidence>
<dbReference type="GO" id="GO:0008170">
    <property type="term" value="F:N-methyltransferase activity"/>
    <property type="evidence" value="ECO:0007669"/>
    <property type="project" value="InterPro"/>
</dbReference>
<gene>
    <name evidence="10" type="ORF">CQA57_01065</name>
</gene>
<keyword evidence="3" id="KW-0489">Methyltransferase</keyword>
<dbReference type="RefSeq" id="WP_115578381.1">
    <property type="nucleotide sequence ID" value="NZ_NXLX01000001.1"/>
</dbReference>
<dbReference type="GO" id="GO:0003677">
    <property type="term" value="F:DNA binding"/>
    <property type="evidence" value="ECO:0007669"/>
    <property type="project" value="UniProtKB-KW"/>
</dbReference>
<keyword evidence="10" id="KW-0378">Hydrolase</keyword>
<protein>
    <recommendedName>
        <fullName evidence="2">site-specific DNA-methyltransferase (adenine-specific)</fullName>
        <ecNumber evidence="2">2.1.1.72</ecNumber>
    </recommendedName>
</protein>
<dbReference type="Gene3D" id="3.40.50.150">
    <property type="entry name" value="Vaccinia Virus protein VP39"/>
    <property type="match status" value="1"/>
</dbReference>
<dbReference type="EC" id="2.1.1.72" evidence="2"/>
<keyword evidence="10" id="KW-0255">Endonuclease</keyword>
<evidence type="ECO:0000256" key="6">
    <source>
        <dbReference type="ARBA" id="ARBA00022747"/>
    </source>
</evidence>
<dbReference type="PANTHER" id="PTHR42933:SF1">
    <property type="entry name" value="SITE-SPECIFIC DNA-METHYLTRANSFERASE (ADENINE-SPECIFIC)"/>
    <property type="match status" value="1"/>
</dbReference>
<sequence>MFKKEELKKLIDCFEYLKKHYLDIFDALRAMLEVLLICKHASFLFDLRPKDLHSALDDFFNQYEISQPKLSLNSIKLNRLKKNLLNMKLDLKLIEEFIYIITQQKTVNKLYYYSTPLQVNRLLVGLLDIKCGEEVYNPCYGMGSVFLSLAQICSEVRLFGEELDSKLSKIAVLIAKVCGIESKNLFVNDLLKDPYFIKQQQVRKFDKILCNPPMSAYVGLESLKKDARFSQMGALAKHYSELIFLTHSLAHLKKRGVFIVRNQVLQKSASEAKMRQKLLENRMIEAIIELPKNIFPLQNHDLSIIVLAPNSEEILHINANNDFFYIRDGKYNQLINLDYLLELFKNKANSPYSKLTSIREIKQDDLSVNAYLNFASDNSFYTLKKVGFEAIRGQRVYGSKGDEKISYYDIGIADFKLLGFITIQNLENIKEWGNKRKIQKYALQSYDILLSLRGNSPKITILGDIGDKICVANTGVVVLRHQEKQKALQLYCFLFTQEGQEKLRQVYEKSSKDSLSLELLLDLSLPKDYEKFFEKIFHKILKLSDKLDNLNKEIAHLRSIK</sequence>
<evidence type="ECO:0000256" key="1">
    <source>
        <dbReference type="ARBA" id="ARBA00006594"/>
    </source>
</evidence>
<comment type="similarity">
    <text evidence="1">Belongs to the N(4)/N(6)-methyltransferase family.</text>
</comment>
<keyword evidence="10" id="KW-0540">Nuclease</keyword>
<keyword evidence="11" id="KW-1185">Reference proteome</keyword>
<evidence type="ECO:0000256" key="2">
    <source>
        <dbReference type="ARBA" id="ARBA00011900"/>
    </source>
</evidence>
<comment type="catalytic activity">
    <reaction evidence="8">
        <text>a 2'-deoxyadenosine in DNA + S-adenosyl-L-methionine = an N(6)-methyl-2'-deoxyadenosine in DNA + S-adenosyl-L-homocysteine + H(+)</text>
        <dbReference type="Rhea" id="RHEA:15197"/>
        <dbReference type="Rhea" id="RHEA-COMP:12418"/>
        <dbReference type="Rhea" id="RHEA-COMP:12419"/>
        <dbReference type="ChEBI" id="CHEBI:15378"/>
        <dbReference type="ChEBI" id="CHEBI:57856"/>
        <dbReference type="ChEBI" id="CHEBI:59789"/>
        <dbReference type="ChEBI" id="CHEBI:90615"/>
        <dbReference type="ChEBI" id="CHEBI:90616"/>
        <dbReference type="EC" id="2.1.1.72"/>
    </reaction>
</comment>
<reference evidence="10 11" key="1">
    <citation type="submission" date="2018-04" db="EMBL/GenBank/DDBJ databases">
        <title>Novel Campyloabacter and Helicobacter Species and Strains.</title>
        <authorList>
            <person name="Mannion A.J."/>
            <person name="Shen Z."/>
            <person name="Fox J.G."/>
        </authorList>
    </citation>
    <scope>NUCLEOTIDE SEQUENCE [LARGE SCALE GENOMIC DNA]</scope>
    <source>
        <strain evidence="10 11">MIT 04-9362</strain>
    </source>
</reference>
<dbReference type="GO" id="GO:0004519">
    <property type="term" value="F:endonuclease activity"/>
    <property type="evidence" value="ECO:0007669"/>
    <property type="project" value="UniProtKB-KW"/>
</dbReference>
<dbReference type="EMBL" id="NXLX01000001">
    <property type="protein sequence ID" value="RDU74673.1"/>
    <property type="molecule type" value="Genomic_DNA"/>
</dbReference>
<keyword evidence="4" id="KW-0808">Transferase</keyword>
<evidence type="ECO:0000256" key="3">
    <source>
        <dbReference type="ARBA" id="ARBA00022603"/>
    </source>
</evidence>
<dbReference type="OrthoDB" id="5366216at2"/>
<name>A0A3D8JAX5_9HELI</name>
<proteinExistence type="inferred from homology"/>
<keyword evidence="5" id="KW-0949">S-adenosyl-L-methionine</keyword>
<keyword evidence="7" id="KW-0238">DNA-binding</keyword>
<organism evidence="10 11">
    <name type="scientific">Helicobacter anseris</name>
    <dbReference type="NCBI Taxonomy" id="375926"/>
    <lineage>
        <taxon>Bacteria</taxon>
        <taxon>Pseudomonadati</taxon>
        <taxon>Campylobacterota</taxon>
        <taxon>Epsilonproteobacteria</taxon>
        <taxon>Campylobacterales</taxon>
        <taxon>Helicobacteraceae</taxon>
        <taxon>Helicobacter</taxon>
    </lineage>
</organism>
<dbReference type="Proteomes" id="UP000256695">
    <property type="component" value="Unassembled WGS sequence"/>
</dbReference>
<feature type="domain" description="DNA methylase adenine-specific" evidence="9">
    <location>
        <begin position="112"/>
        <end position="370"/>
    </location>
</feature>
<dbReference type="InterPro" id="IPR003356">
    <property type="entry name" value="DNA_methylase_A-5"/>
</dbReference>
<dbReference type="AlphaFoldDB" id="A0A3D8JAX5"/>
<dbReference type="InterPro" id="IPR029063">
    <property type="entry name" value="SAM-dependent_MTases_sf"/>
</dbReference>
<dbReference type="SUPFAM" id="SSF53335">
    <property type="entry name" value="S-adenosyl-L-methionine-dependent methyltransferases"/>
    <property type="match status" value="1"/>
</dbReference>
<keyword evidence="6" id="KW-0680">Restriction system</keyword>
<evidence type="ECO:0000259" key="9">
    <source>
        <dbReference type="Pfam" id="PF02384"/>
    </source>
</evidence>
<dbReference type="PANTHER" id="PTHR42933">
    <property type="entry name" value="SLR6095 PROTEIN"/>
    <property type="match status" value="1"/>
</dbReference>
<evidence type="ECO:0000256" key="5">
    <source>
        <dbReference type="ARBA" id="ARBA00022691"/>
    </source>
</evidence>
<dbReference type="SUPFAM" id="SSF116734">
    <property type="entry name" value="DNA methylase specificity domain"/>
    <property type="match status" value="1"/>
</dbReference>
<evidence type="ECO:0000256" key="7">
    <source>
        <dbReference type="ARBA" id="ARBA00023125"/>
    </source>
</evidence>
<dbReference type="Pfam" id="PF02384">
    <property type="entry name" value="N6_Mtase"/>
    <property type="match status" value="1"/>
</dbReference>